<proteinExistence type="predicted"/>
<dbReference type="EMBL" id="CP109207">
    <property type="protein sequence ID" value="WUU56655.1"/>
    <property type="molecule type" value="Genomic_DNA"/>
</dbReference>
<organism evidence="1">
    <name type="scientific">Streptomyces althioticus</name>
    <dbReference type="NCBI Taxonomy" id="83380"/>
    <lineage>
        <taxon>Bacteria</taxon>
        <taxon>Bacillati</taxon>
        <taxon>Actinomycetota</taxon>
        <taxon>Actinomycetes</taxon>
        <taxon>Kitasatosporales</taxon>
        <taxon>Streptomycetaceae</taxon>
        <taxon>Streptomyces</taxon>
        <taxon>Streptomyces althioticus group</taxon>
    </lineage>
</organism>
<gene>
    <name evidence="1" type="ORF">OIE82_27320</name>
</gene>
<dbReference type="RefSeq" id="WP_395759515.1">
    <property type="nucleotide sequence ID" value="NZ_CP109207.1"/>
</dbReference>
<protein>
    <submittedName>
        <fullName evidence="1">Uncharacterized protein</fullName>
    </submittedName>
</protein>
<sequence>MATSKIAHEVKYELVVSESELMLIRRALHLVNNFGEVGDWEPAFNLLNDLSVED</sequence>
<name>A0ABZ1YEN9_9ACTN</name>
<accession>A0ABZ1YEN9</accession>
<reference evidence="1" key="1">
    <citation type="submission" date="2022-10" db="EMBL/GenBank/DDBJ databases">
        <title>The complete genomes of actinobacterial strains from the NBC collection.</title>
        <authorList>
            <person name="Joergensen T.S."/>
            <person name="Alvarez Arevalo M."/>
            <person name="Sterndorff E.B."/>
            <person name="Faurdal D."/>
            <person name="Vuksanovic O."/>
            <person name="Mourched A.-S."/>
            <person name="Charusanti P."/>
            <person name="Shaw S."/>
            <person name="Blin K."/>
            <person name="Weber T."/>
        </authorList>
    </citation>
    <scope>NUCLEOTIDE SEQUENCE [LARGE SCALE GENOMIC DNA]</scope>
    <source>
        <strain evidence="1">NBC 01686</strain>
    </source>
</reference>
<evidence type="ECO:0000313" key="1">
    <source>
        <dbReference type="EMBL" id="WUU56655.1"/>
    </source>
</evidence>